<feature type="transmembrane region" description="Helical" evidence="2">
    <location>
        <begin position="100"/>
        <end position="120"/>
    </location>
</feature>
<dbReference type="Pfam" id="PF01569">
    <property type="entry name" value="PAP2"/>
    <property type="match status" value="1"/>
</dbReference>
<dbReference type="SMART" id="SM00046">
    <property type="entry name" value="DAGKc"/>
    <property type="match status" value="1"/>
</dbReference>
<keyword evidence="4" id="KW-0808">Transferase</keyword>
<evidence type="ECO:0000256" key="1">
    <source>
        <dbReference type="SAM" id="MobiDB-lite"/>
    </source>
</evidence>
<accession>A0ABZ1QML3</accession>
<dbReference type="SUPFAM" id="SSF48317">
    <property type="entry name" value="Acid phosphatase/Vanadium-dependent haloperoxidase"/>
    <property type="match status" value="1"/>
</dbReference>
<dbReference type="GeneID" id="95501995"/>
<dbReference type="EMBL" id="CP108036">
    <property type="protein sequence ID" value="WUN83809.1"/>
    <property type="molecule type" value="Genomic_DNA"/>
</dbReference>
<dbReference type="Gene3D" id="1.20.144.10">
    <property type="entry name" value="Phosphatidic acid phosphatase type 2/haloperoxidase"/>
    <property type="match status" value="1"/>
</dbReference>
<dbReference type="Gene3D" id="2.60.200.40">
    <property type="match status" value="1"/>
</dbReference>
<dbReference type="InterPro" id="IPR036938">
    <property type="entry name" value="PAP2/HPO_sf"/>
</dbReference>
<feature type="transmembrane region" description="Helical" evidence="2">
    <location>
        <begin position="199"/>
        <end position="217"/>
    </location>
</feature>
<gene>
    <name evidence="4" type="ORF">OHA91_38110</name>
</gene>
<evidence type="ECO:0000313" key="5">
    <source>
        <dbReference type="Proteomes" id="UP001432312"/>
    </source>
</evidence>
<reference evidence="4" key="1">
    <citation type="submission" date="2022-10" db="EMBL/GenBank/DDBJ databases">
        <title>The complete genomes of actinobacterial strains from the NBC collection.</title>
        <authorList>
            <person name="Joergensen T.S."/>
            <person name="Alvarez Arevalo M."/>
            <person name="Sterndorff E.B."/>
            <person name="Faurdal D."/>
            <person name="Vuksanovic O."/>
            <person name="Mourched A.-S."/>
            <person name="Charusanti P."/>
            <person name="Shaw S."/>
            <person name="Blin K."/>
            <person name="Weber T."/>
        </authorList>
    </citation>
    <scope>NUCLEOTIDE SEQUENCE</scope>
    <source>
        <strain evidence="4">NBC_00303</strain>
    </source>
</reference>
<dbReference type="InterPro" id="IPR016064">
    <property type="entry name" value="NAD/diacylglycerol_kinase_sf"/>
</dbReference>
<dbReference type="PANTHER" id="PTHR14969:SF13">
    <property type="entry name" value="AT30094P"/>
    <property type="match status" value="1"/>
</dbReference>
<dbReference type="InterPro" id="IPR000326">
    <property type="entry name" value="PAP2/HPO"/>
</dbReference>
<dbReference type="InterPro" id="IPR001206">
    <property type="entry name" value="Diacylglycerol_kinase_cat_dom"/>
</dbReference>
<dbReference type="Pfam" id="PF19279">
    <property type="entry name" value="YegS_C"/>
    <property type="match status" value="1"/>
</dbReference>
<dbReference type="Gene3D" id="3.40.50.10330">
    <property type="entry name" value="Probable inorganic polyphosphate/atp-NAD kinase, domain 1"/>
    <property type="match status" value="1"/>
</dbReference>
<protein>
    <submittedName>
        <fullName evidence="4">Diacylglycerol kinase family protein</fullName>
    </submittedName>
</protein>
<dbReference type="SUPFAM" id="SSF111331">
    <property type="entry name" value="NAD kinase/diacylglycerol kinase-like"/>
    <property type="match status" value="1"/>
</dbReference>
<dbReference type="GO" id="GO:0016301">
    <property type="term" value="F:kinase activity"/>
    <property type="evidence" value="ECO:0007669"/>
    <property type="project" value="UniProtKB-KW"/>
</dbReference>
<feature type="transmembrane region" description="Helical" evidence="2">
    <location>
        <begin position="62"/>
        <end position="88"/>
    </location>
</feature>
<proteinExistence type="predicted"/>
<evidence type="ECO:0000313" key="4">
    <source>
        <dbReference type="EMBL" id="WUN83809.1"/>
    </source>
</evidence>
<dbReference type="InterPro" id="IPR045540">
    <property type="entry name" value="YegS/DAGK_C"/>
</dbReference>
<keyword evidence="5" id="KW-1185">Reference proteome</keyword>
<keyword evidence="2" id="KW-0472">Membrane</keyword>
<evidence type="ECO:0000259" key="3">
    <source>
        <dbReference type="PROSITE" id="PS50146"/>
    </source>
</evidence>
<dbReference type="RefSeq" id="WP_078959487.1">
    <property type="nucleotide sequence ID" value="NZ_CP108036.1"/>
</dbReference>
<feature type="region of interest" description="Disordered" evidence="1">
    <location>
        <begin position="575"/>
        <end position="594"/>
    </location>
</feature>
<dbReference type="CDD" id="cd03392">
    <property type="entry name" value="PAP2_like_2"/>
    <property type="match status" value="1"/>
</dbReference>
<dbReference type="PANTHER" id="PTHR14969">
    <property type="entry name" value="SPHINGOSINE-1-PHOSPHATE PHOSPHOHYDROLASE"/>
    <property type="match status" value="1"/>
</dbReference>
<dbReference type="SMART" id="SM00014">
    <property type="entry name" value="acidPPc"/>
    <property type="match status" value="1"/>
</dbReference>
<feature type="transmembrane region" description="Helical" evidence="2">
    <location>
        <begin position="140"/>
        <end position="159"/>
    </location>
</feature>
<keyword evidence="2" id="KW-0812">Transmembrane</keyword>
<feature type="domain" description="DAGKc" evidence="3">
    <location>
        <begin position="251"/>
        <end position="379"/>
    </location>
</feature>
<feature type="transmembrane region" description="Helical" evidence="2">
    <location>
        <begin position="14"/>
        <end position="42"/>
    </location>
</feature>
<dbReference type="PROSITE" id="PS50146">
    <property type="entry name" value="DAGK"/>
    <property type="match status" value="1"/>
</dbReference>
<feature type="region of interest" description="Disordered" evidence="1">
    <location>
        <begin position="224"/>
        <end position="253"/>
    </location>
</feature>
<name>A0ABZ1QML3_9ACTN</name>
<dbReference type="InterPro" id="IPR017438">
    <property type="entry name" value="ATP-NAD_kinase_N"/>
</dbReference>
<keyword evidence="2" id="KW-1133">Transmembrane helix</keyword>
<dbReference type="Pfam" id="PF00781">
    <property type="entry name" value="DAGK_cat"/>
    <property type="match status" value="1"/>
</dbReference>
<dbReference type="Proteomes" id="UP001432312">
    <property type="component" value="Chromosome"/>
</dbReference>
<sequence length="594" mass="61043">MTTENGGSARRSRLVWLLAAQTTSMVLLGLWVTHVAVGHWPLTLEGRLSQAFATHRSPVGNGLTAGLSLLASTEGIVGVTLVCVAALLALPSAPRWAEAVFLGASVAVQSAVFLVVTVFVERPRPDVPQLDGAPPTSSFPSGHVGASVALYGGLATLVLSRTRGPWRYLTAGVLLLVPPAVGLSRVYRGMHHPSDVLGGLLNGAATLLVLGSVFLAGHGADGGRAPKGASGGGARAVPAQPGRPPLTGGRRGGGRAVVVRHPHGCPDELADEVRARLHRHGFTAQRWTSTTVDRPGGSLAEECAAGGVDLVVVCGGDGTVRVCADVVAGTGIPLVLVPCGTGNLLARNLDLSSDPATALDEALAGGDFGIDVGRVEGDGLRPTRFTVMAGAGFDAAMVRDASPVLKARLGWAAYALSAARHLRDPRMRLSLRLDGGRRIRRRARMVVIGNVGSLQAGLELLPRARPDSGRLEVVLFDPRGAAGWLAAAAHLAVRVVRRPAAAPAAGGPDGSVSVAAGSLEYFSAGRIEVRFARAQDREVDGDTMSRGARLTVDTEPGALRIRLPRAPGAASAATAAALSGVPDRTSRTAPTAHL</sequence>
<organism evidence="4 5">
    <name type="scientific">Streptomyces erythrochromogenes</name>
    <dbReference type="NCBI Taxonomy" id="285574"/>
    <lineage>
        <taxon>Bacteria</taxon>
        <taxon>Bacillati</taxon>
        <taxon>Actinomycetota</taxon>
        <taxon>Actinomycetes</taxon>
        <taxon>Kitasatosporales</taxon>
        <taxon>Streptomycetaceae</taxon>
        <taxon>Streptomyces</taxon>
    </lineage>
</organism>
<keyword evidence="4" id="KW-0418">Kinase</keyword>
<evidence type="ECO:0000256" key="2">
    <source>
        <dbReference type="SAM" id="Phobius"/>
    </source>
</evidence>